<feature type="transmembrane region" description="Helical" evidence="1">
    <location>
        <begin position="397"/>
        <end position="414"/>
    </location>
</feature>
<feature type="transmembrane region" description="Helical" evidence="1">
    <location>
        <begin position="160"/>
        <end position="188"/>
    </location>
</feature>
<feature type="transmembrane region" description="Helical" evidence="1">
    <location>
        <begin position="78"/>
        <end position="104"/>
    </location>
</feature>
<name>A0AAV0AU94_PHAPC</name>
<keyword evidence="1" id="KW-0472">Membrane</keyword>
<feature type="transmembrane region" description="Helical" evidence="1">
    <location>
        <begin position="37"/>
        <end position="57"/>
    </location>
</feature>
<feature type="transmembrane region" description="Helical" evidence="1">
    <location>
        <begin position="242"/>
        <end position="264"/>
    </location>
</feature>
<feature type="transmembrane region" description="Helical" evidence="1">
    <location>
        <begin position="116"/>
        <end position="139"/>
    </location>
</feature>
<keyword evidence="3" id="KW-1185">Reference proteome</keyword>
<dbReference type="EMBL" id="CALTRL010001155">
    <property type="protein sequence ID" value="CAH7671261.1"/>
    <property type="molecule type" value="Genomic_DNA"/>
</dbReference>
<feature type="transmembrane region" description="Helical" evidence="1">
    <location>
        <begin position="434"/>
        <end position="463"/>
    </location>
</feature>
<organism evidence="2 3">
    <name type="scientific">Phakopsora pachyrhizi</name>
    <name type="common">Asian soybean rust disease fungus</name>
    <dbReference type="NCBI Taxonomy" id="170000"/>
    <lineage>
        <taxon>Eukaryota</taxon>
        <taxon>Fungi</taxon>
        <taxon>Dikarya</taxon>
        <taxon>Basidiomycota</taxon>
        <taxon>Pucciniomycotina</taxon>
        <taxon>Pucciniomycetes</taxon>
        <taxon>Pucciniales</taxon>
        <taxon>Phakopsoraceae</taxon>
        <taxon>Phakopsora</taxon>
    </lineage>
</organism>
<keyword evidence="1" id="KW-0812">Transmembrane</keyword>
<accession>A0AAV0AU94</accession>
<gene>
    <name evidence="2" type="ORF">PPACK8108_LOCUS6026</name>
</gene>
<reference evidence="2" key="1">
    <citation type="submission" date="2022-06" db="EMBL/GenBank/DDBJ databases">
        <authorList>
            <consortium name="SYNGENTA / RWTH Aachen University"/>
        </authorList>
    </citation>
    <scope>NUCLEOTIDE SEQUENCE</scope>
</reference>
<proteinExistence type="predicted"/>
<dbReference type="AlphaFoldDB" id="A0AAV0AU94"/>
<keyword evidence="1" id="KW-1133">Transmembrane helix</keyword>
<evidence type="ECO:0000313" key="3">
    <source>
        <dbReference type="Proteomes" id="UP001153365"/>
    </source>
</evidence>
<evidence type="ECO:0000313" key="2">
    <source>
        <dbReference type="EMBL" id="CAH7671261.1"/>
    </source>
</evidence>
<evidence type="ECO:0000256" key="1">
    <source>
        <dbReference type="SAM" id="Phobius"/>
    </source>
</evidence>
<dbReference type="Proteomes" id="UP001153365">
    <property type="component" value="Unassembled WGS sequence"/>
</dbReference>
<comment type="caution">
    <text evidence="2">The sequence shown here is derived from an EMBL/GenBank/DDBJ whole genome shotgun (WGS) entry which is preliminary data.</text>
</comment>
<sequence>MTNVAELIPTSIVGWSALHQRVAQSIGAHPSTAIKRLLLVMSLLCPFSALLYSISAFKRSNDNGLWLLKFDDRGYLRPNAYILIPIIVIIYTLVNLASLITFQIDQHSYFKPHTLILHLTTFPILVCLAWTKLWSILFSMPPSKYGLLKSHNVITRRKILSAKVANSLAIFISLMPFAVTMPMVFMTIKPMSDGRMIWLDFDKSSQVIADPDASDGSKSVSELRALVDLEKLIRCEEKLLRILRAISGCYVVLDGLLLIGYIYAHFRILRALFFQVNVLRASSKRRHTVMLDYCNDIQKDFEASSSKNHFGNSGMARASESTEESRSTRTWVRRHHSFSTSIKNWKDWLPRLIQGTAVSGSVWKSSLFTRGKQEWETMDEIMLSEQFKILKSYTANTFWQATLACIVGVSYMVLDWTVLTNSFDVPKSHSLVELNYFIIVWSNISWNLGIGILLGTISCVVAYSSKPKLPEEPSQRIVSYENE</sequence>
<protein>
    <submittedName>
        <fullName evidence="2">Expressed protein</fullName>
    </submittedName>
</protein>